<dbReference type="InterPro" id="IPR029058">
    <property type="entry name" value="AB_hydrolase_fold"/>
</dbReference>
<protein>
    <submittedName>
        <fullName evidence="2">Alpha/Beta hydrolase protein</fullName>
    </submittedName>
</protein>
<dbReference type="GO" id="GO:0016020">
    <property type="term" value="C:membrane"/>
    <property type="evidence" value="ECO:0007669"/>
    <property type="project" value="TreeGrafter"/>
</dbReference>
<evidence type="ECO:0000259" key="1">
    <source>
        <dbReference type="Pfam" id="PF12697"/>
    </source>
</evidence>
<dbReference type="RefSeq" id="XP_021870448.1">
    <property type="nucleotide sequence ID" value="XM_022012928.1"/>
</dbReference>
<dbReference type="PANTHER" id="PTHR43798:SF33">
    <property type="entry name" value="HYDROLASE, PUTATIVE (AFU_ORTHOLOGUE AFUA_2G14860)-RELATED"/>
    <property type="match status" value="1"/>
</dbReference>
<comment type="caution">
    <text evidence="2">The sequence shown here is derived from an EMBL/GenBank/DDBJ whole genome shotgun (WGS) entry which is preliminary data.</text>
</comment>
<name>A0A1Y1UFN7_9TREE</name>
<dbReference type="PANTHER" id="PTHR43798">
    <property type="entry name" value="MONOACYLGLYCEROL LIPASE"/>
    <property type="match status" value="1"/>
</dbReference>
<keyword evidence="2" id="KW-0378">Hydrolase</keyword>
<dbReference type="GeneID" id="33554736"/>
<dbReference type="AlphaFoldDB" id="A0A1Y1UFN7"/>
<dbReference type="InterPro" id="IPR050266">
    <property type="entry name" value="AB_hydrolase_sf"/>
</dbReference>
<dbReference type="InParanoid" id="A0A1Y1UFN7"/>
<dbReference type="Gene3D" id="3.40.50.1820">
    <property type="entry name" value="alpha/beta hydrolase"/>
    <property type="match status" value="1"/>
</dbReference>
<dbReference type="STRING" id="4999.A0A1Y1UFN7"/>
<dbReference type="Pfam" id="PF12697">
    <property type="entry name" value="Abhydrolase_6"/>
    <property type="match status" value="1"/>
</dbReference>
<reference evidence="2 3" key="1">
    <citation type="submission" date="2017-03" db="EMBL/GenBank/DDBJ databases">
        <title>Widespread Adenine N6-methylation of Active Genes in Fungi.</title>
        <authorList>
            <consortium name="DOE Joint Genome Institute"/>
            <person name="Mondo S.J."/>
            <person name="Dannebaum R.O."/>
            <person name="Kuo R.C."/>
            <person name="Louie K.B."/>
            <person name="Bewick A.J."/>
            <person name="Labutti K."/>
            <person name="Haridas S."/>
            <person name="Kuo A."/>
            <person name="Salamov A."/>
            <person name="Ahrendt S.R."/>
            <person name="Lau R."/>
            <person name="Bowen B.P."/>
            <person name="Lipzen A."/>
            <person name="Sullivan W."/>
            <person name="Andreopoulos W.B."/>
            <person name="Clum A."/>
            <person name="Lindquist E."/>
            <person name="Daum C."/>
            <person name="Northen T.R."/>
            <person name="Ramamoorthy G."/>
            <person name="Schmitz R.J."/>
            <person name="Gryganskyi A."/>
            <person name="Culley D."/>
            <person name="Magnuson J."/>
            <person name="James T.Y."/>
            <person name="O'Malley M.A."/>
            <person name="Stajich J.E."/>
            <person name="Spatafora J.W."/>
            <person name="Visel A."/>
            <person name="Grigoriev I.V."/>
        </authorList>
    </citation>
    <scope>NUCLEOTIDE SEQUENCE [LARGE SCALE GENOMIC DNA]</scope>
    <source>
        <strain evidence="2 3">NRRL Y-17943</strain>
    </source>
</reference>
<evidence type="ECO:0000313" key="3">
    <source>
        <dbReference type="Proteomes" id="UP000193218"/>
    </source>
</evidence>
<organism evidence="2 3">
    <name type="scientific">Kockovaella imperatae</name>
    <dbReference type="NCBI Taxonomy" id="4999"/>
    <lineage>
        <taxon>Eukaryota</taxon>
        <taxon>Fungi</taxon>
        <taxon>Dikarya</taxon>
        <taxon>Basidiomycota</taxon>
        <taxon>Agaricomycotina</taxon>
        <taxon>Tremellomycetes</taxon>
        <taxon>Tremellales</taxon>
        <taxon>Cuniculitremaceae</taxon>
        <taxon>Kockovaella</taxon>
    </lineage>
</organism>
<feature type="domain" description="AB hydrolase-1" evidence="1">
    <location>
        <begin position="27"/>
        <end position="255"/>
    </location>
</feature>
<dbReference type="OrthoDB" id="8119704at2759"/>
<accession>A0A1Y1UFN7</accession>
<dbReference type="Proteomes" id="UP000193218">
    <property type="component" value="Unassembled WGS sequence"/>
</dbReference>
<proteinExistence type="predicted"/>
<dbReference type="GO" id="GO:0016787">
    <property type="term" value="F:hydrolase activity"/>
    <property type="evidence" value="ECO:0007669"/>
    <property type="project" value="UniProtKB-KW"/>
</dbReference>
<sequence>MSEDQDEVSIYCSLDHSSINDEGENTIVFIHGAFGDGSGWKDVVSHFKDQHLLLPDLPAHGVARHLDRFSVPRASRLLRELIVRKAHGGKAKVVGFSLGAQVAVHLCSTYPEVIDETVFVSGYGGPSSPTESPRRFLPYAAWMSQRVEYALPRGLIRYMMDGADMPRGDLSQHTLSLYRDIFTPEIKTDWPEPWPARTLIVVAGKGDLIPSADNPNVAKRLASIGQKGNVSTLAVTHPLMRHPWLLQDPELFARAVMAWFERAEIVDGFIKL</sequence>
<gene>
    <name evidence="2" type="ORF">BD324DRAFT_489967</name>
</gene>
<dbReference type="SUPFAM" id="SSF53474">
    <property type="entry name" value="alpha/beta-Hydrolases"/>
    <property type="match status" value="1"/>
</dbReference>
<keyword evidence="3" id="KW-1185">Reference proteome</keyword>
<evidence type="ECO:0000313" key="2">
    <source>
        <dbReference type="EMBL" id="ORX36347.1"/>
    </source>
</evidence>
<dbReference type="InterPro" id="IPR000073">
    <property type="entry name" value="AB_hydrolase_1"/>
</dbReference>
<dbReference type="EMBL" id="NBSH01000008">
    <property type="protein sequence ID" value="ORX36347.1"/>
    <property type="molecule type" value="Genomic_DNA"/>
</dbReference>